<protein>
    <recommendedName>
        <fullName evidence="3">Glycosyl transferase family 1 domain-containing protein</fullName>
    </recommendedName>
</protein>
<keyword evidence="5" id="KW-1185">Reference proteome</keyword>
<comment type="caution">
    <text evidence="4">The sequence shown here is derived from an EMBL/GenBank/DDBJ whole genome shotgun (WGS) entry which is preliminary data.</text>
</comment>
<dbReference type="GO" id="GO:0005789">
    <property type="term" value="C:endoplasmic reticulum membrane"/>
    <property type="evidence" value="ECO:0007669"/>
    <property type="project" value="TreeGrafter"/>
</dbReference>
<dbReference type="OrthoDB" id="2276068at2759"/>
<evidence type="ECO:0000313" key="4">
    <source>
        <dbReference type="EMBL" id="KAJ7341507.1"/>
    </source>
</evidence>
<feature type="region of interest" description="Disordered" evidence="2">
    <location>
        <begin position="24"/>
        <end position="44"/>
    </location>
</feature>
<reference evidence="4" key="1">
    <citation type="journal article" date="2023" name="DNA Res.">
        <title>Chromosome-level genome assembly of Phrynocephalus forsythii using third-generation DNA sequencing and Hi-C analysis.</title>
        <authorList>
            <person name="Qi Y."/>
            <person name="Zhao W."/>
            <person name="Zhao Y."/>
            <person name="Niu C."/>
            <person name="Cao S."/>
            <person name="Zhang Y."/>
        </authorList>
    </citation>
    <scope>NUCLEOTIDE SEQUENCE</scope>
    <source>
        <tissue evidence="4">Muscle</tissue>
    </source>
</reference>
<dbReference type="Gene3D" id="3.40.50.2000">
    <property type="entry name" value="Glycogen Phosphorylase B"/>
    <property type="match status" value="1"/>
</dbReference>
<dbReference type="InterPro" id="IPR001296">
    <property type="entry name" value="Glyco_trans_1"/>
</dbReference>
<sequence length="160" mass="17615">MRQEQPEDAGLLRSKAKNVCGLRESLETSQEHPGVFGSKEGTNKERGRNFLEHTRIFGSRAGAGLSGTAERVVECMAAGTIILAHNSGGPKLDIVVPYEGNITGFLAENEEGYADTMAHILTLPPTKRLEIRQNARQSVKRFADQEFEEAFLLSVEPLFK</sequence>
<dbReference type="Proteomes" id="UP001142489">
    <property type="component" value="Unassembled WGS sequence"/>
</dbReference>
<organism evidence="4 5">
    <name type="scientific">Phrynocephalus forsythii</name>
    <dbReference type="NCBI Taxonomy" id="171643"/>
    <lineage>
        <taxon>Eukaryota</taxon>
        <taxon>Metazoa</taxon>
        <taxon>Chordata</taxon>
        <taxon>Craniata</taxon>
        <taxon>Vertebrata</taxon>
        <taxon>Euteleostomi</taxon>
        <taxon>Lepidosauria</taxon>
        <taxon>Squamata</taxon>
        <taxon>Bifurcata</taxon>
        <taxon>Unidentata</taxon>
        <taxon>Episquamata</taxon>
        <taxon>Toxicofera</taxon>
        <taxon>Iguania</taxon>
        <taxon>Acrodonta</taxon>
        <taxon>Agamidae</taxon>
        <taxon>Agaminae</taxon>
        <taxon>Phrynocephalus</taxon>
    </lineage>
</organism>
<evidence type="ECO:0000259" key="3">
    <source>
        <dbReference type="Pfam" id="PF00534"/>
    </source>
</evidence>
<dbReference type="AlphaFoldDB" id="A0A9Q0Y3W7"/>
<dbReference type="PANTHER" id="PTHR45919">
    <property type="entry name" value="GDP-MAN:MAN(3)GLCNAC(2)-PP-DOL ALPHA-1,2-MANNOSYLTRANSFERASE"/>
    <property type="match status" value="1"/>
</dbReference>
<proteinExistence type="predicted"/>
<dbReference type="PANTHER" id="PTHR45919:SF1">
    <property type="entry name" value="GDP-MAN:MAN(3)GLCNAC(2)-PP-DOL ALPHA-1,2-MANNOSYLTRANSFERASE"/>
    <property type="match status" value="1"/>
</dbReference>
<accession>A0A9Q0Y3W7</accession>
<dbReference type="InterPro" id="IPR038013">
    <property type="entry name" value="ALG11"/>
</dbReference>
<evidence type="ECO:0000256" key="2">
    <source>
        <dbReference type="SAM" id="MobiDB-lite"/>
    </source>
</evidence>
<gene>
    <name evidence="4" type="ORF">JRQ81_005690</name>
</gene>
<keyword evidence="1" id="KW-0808">Transferase</keyword>
<evidence type="ECO:0000256" key="1">
    <source>
        <dbReference type="ARBA" id="ARBA00022676"/>
    </source>
</evidence>
<feature type="domain" description="Glycosyl transferase family 1" evidence="3">
    <location>
        <begin position="72"/>
        <end position="137"/>
    </location>
</feature>
<dbReference type="GO" id="GO:0004377">
    <property type="term" value="F:GDP-Man:Man(3)GlcNAc(2)-PP-Dol alpha-1,2-mannosyltransferase activity"/>
    <property type="evidence" value="ECO:0007669"/>
    <property type="project" value="InterPro"/>
</dbReference>
<dbReference type="SUPFAM" id="SSF53756">
    <property type="entry name" value="UDP-Glycosyltransferase/glycogen phosphorylase"/>
    <property type="match status" value="1"/>
</dbReference>
<evidence type="ECO:0000313" key="5">
    <source>
        <dbReference type="Proteomes" id="UP001142489"/>
    </source>
</evidence>
<dbReference type="Pfam" id="PF00534">
    <property type="entry name" value="Glycos_transf_1"/>
    <property type="match status" value="1"/>
</dbReference>
<dbReference type="EMBL" id="JAPFRF010000002">
    <property type="protein sequence ID" value="KAJ7341507.1"/>
    <property type="molecule type" value="Genomic_DNA"/>
</dbReference>
<keyword evidence="1" id="KW-0328">Glycosyltransferase</keyword>
<name>A0A9Q0Y3W7_9SAUR</name>
<dbReference type="GO" id="GO:0006487">
    <property type="term" value="P:protein N-linked glycosylation"/>
    <property type="evidence" value="ECO:0007669"/>
    <property type="project" value="TreeGrafter"/>
</dbReference>